<evidence type="ECO:0000256" key="7">
    <source>
        <dbReference type="ARBA" id="ARBA00022989"/>
    </source>
</evidence>
<evidence type="ECO:0000256" key="4">
    <source>
        <dbReference type="ARBA" id="ARBA00022643"/>
    </source>
</evidence>
<keyword evidence="1" id="KW-0813">Transport</keyword>
<evidence type="ECO:0000256" key="3">
    <source>
        <dbReference type="ARBA" id="ARBA00022630"/>
    </source>
</evidence>
<evidence type="ECO:0000256" key="1">
    <source>
        <dbReference type="ARBA" id="ARBA00022448"/>
    </source>
</evidence>
<dbReference type="PANTHER" id="PTHR30578">
    <property type="entry name" value="ELECTRON TRANSPORT COMPLEX PROTEIN RNFD"/>
    <property type="match status" value="1"/>
</dbReference>
<keyword evidence="11" id="KW-1185">Reference proteome</keyword>
<keyword evidence="8 9" id="KW-0472">Membrane</keyword>
<dbReference type="RefSeq" id="WP_172239535.1">
    <property type="nucleotide sequence ID" value="NZ_JABFDP010000023.1"/>
</dbReference>
<accession>A0ABS5FYK5</accession>
<protein>
    <submittedName>
        <fullName evidence="10">RnfABCDGE type electron transport complex subunit D</fullName>
    </submittedName>
</protein>
<evidence type="ECO:0000256" key="8">
    <source>
        <dbReference type="ARBA" id="ARBA00023136"/>
    </source>
</evidence>
<dbReference type="EMBL" id="JAFCLK010000001">
    <property type="protein sequence ID" value="MBR1134144.1"/>
    <property type="molecule type" value="Genomic_DNA"/>
</dbReference>
<dbReference type="Proteomes" id="UP001314635">
    <property type="component" value="Unassembled WGS sequence"/>
</dbReference>
<keyword evidence="5 9" id="KW-0812">Transmembrane</keyword>
<dbReference type="PANTHER" id="PTHR30578:SF0">
    <property type="entry name" value="ION-TRANSLOCATING OXIDOREDUCTASE COMPLEX SUBUNIT D"/>
    <property type="match status" value="1"/>
</dbReference>
<proteinExistence type="predicted"/>
<evidence type="ECO:0000256" key="9">
    <source>
        <dbReference type="SAM" id="Phobius"/>
    </source>
</evidence>
<evidence type="ECO:0000256" key="5">
    <source>
        <dbReference type="ARBA" id="ARBA00022692"/>
    </source>
</evidence>
<keyword evidence="3" id="KW-0285">Flavoprotein</keyword>
<keyword evidence="6" id="KW-1278">Translocase</keyword>
<evidence type="ECO:0000256" key="2">
    <source>
        <dbReference type="ARBA" id="ARBA00022553"/>
    </source>
</evidence>
<evidence type="ECO:0000313" key="10">
    <source>
        <dbReference type="EMBL" id="MBR1134144.1"/>
    </source>
</evidence>
<comment type="caution">
    <text evidence="10">The sequence shown here is derived from an EMBL/GenBank/DDBJ whole genome shotgun (WGS) entry which is preliminary data.</text>
</comment>
<evidence type="ECO:0000256" key="6">
    <source>
        <dbReference type="ARBA" id="ARBA00022967"/>
    </source>
</evidence>
<keyword evidence="4" id="KW-0288">FMN</keyword>
<feature type="transmembrane region" description="Helical" evidence="9">
    <location>
        <begin position="83"/>
        <end position="101"/>
    </location>
</feature>
<sequence>MLTWPRPWRLPDARYFQIAALATLQAVNFAIIDFGARPVASLIAVATALLTQAVGCRLSGVPFDAKSPLITGLSLSLLLRADALWLHAAAALIAIGSKFVLRVDGKHVFNPAGFAIVVLLFTTRGVWISPGQWGAEIWFATLAGLFAILVLSASHRVDIAIYFFASHAALLLLRAAWLGDPIAIPLHQLQSGSLLIFTFFMISDPRTTPDSRVGRLLFAVTVAVAAHYLAFVLQMRPALYVALIALSPLTLVLDRLVPAARFSWRPSVPKGVST</sequence>
<keyword evidence="2" id="KW-0597">Phosphoprotein</keyword>
<feature type="transmembrane region" description="Helical" evidence="9">
    <location>
        <begin position="133"/>
        <end position="152"/>
    </location>
</feature>
<feature type="transmembrane region" description="Helical" evidence="9">
    <location>
        <begin position="15"/>
        <end position="32"/>
    </location>
</feature>
<dbReference type="InterPro" id="IPR004338">
    <property type="entry name" value="NqrB/RnfD"/>
</dbReference>
<keyword evidence="7 9" id="KW-1133">Transmembrane helix</keyword>
<evidence type="ECO:0000313" key="11">
    <source>
        <dbReference type="Proteomes" id="UP001314635"/>
    </source>
</evidence>
<feature type="transmembrane region" description="Helical" evidence="9">
    <location>
        <begin position="214"/>
        <end position="233"/>
    </location>
</feature>
<organism evidence="10 11">
    <name type="scientific">Bradyrhizobium denitrificans</name>
    <dbReference type="NCBI Taxonomy" id="2734912"/>
    <lineage>
        <taxon>Bacteria</taxon>
        <taxon>Pseudomonadati</taxon>
        <taxon>Pseudomonadota</taxon>
        <taxon>Alphaproteobacteria</taxon>
        <taxon>Hyphomicrobiales</taxon>
        <taxon>Nitrobacteraceae</taxon>
        <taxon>Bradyrhizobium</taxon>
    </lineage>
</organism>
<gene>
    <name evidence="10" type="ORF">JQ619_00020</name>
</gene>
<name>A0ABS5FYK5_9BRAD</name>
<feature type="transmembrane region" description="Helical" evidence="9">
    <location>
        <begin position="239"/>
        <end position="257"/>
    </location>
</feature>
<reference evidence="11" key="1">
    <citation type="journal article" date="2021" name="ISME J.">
        <title>Evolutionary origin and ecological implication of a unique nif island in free-living Bradyrhizobium lineages.</title>
        <authorList>
            <person name="Tao J."/>
        </authorList>
    </citation>
    <scope>NUCLEOTIDE SEQUENCE [LARGE SCALE GENOMIC DNA]</scope>
    <source>
        <strain evidence="11">SZCCT0094</strain>
    </source>
</reference>
<feature type="transmembrane region" description="Helical" evidence="9">
    <location>
        <begin position="39"/>
        <end position="63"/>
    </location>
</feature>
<feature type="transmembrane region" description="Helical" evidence="9">
    <location>
        <begin position="159"/>
        <end position="177"/>
    </location>
</feature>
<feature type="transmembrane region" description="Helical" evidence="9">
    <location>
        <begin position="108"/>
        <end position="127"/>
    </location>
</feature>
<dbReference type="Pfam" id="PF03116">
    <property type="entry name" value="NQR2_RnfD_RnfE"/>
    <property type="match status" value="1"/>
</dbReference>